<dbReference type="Pfam" id="PF00571">
    <property type="entry name" value="CBS"/>
    <property type="match status" value="2"/>
</dbReference>
<dbReference type="KEGG" id="hti:HTIA_0183"/>
<evidence type="ECO:0000259" key="3">
    <source>
        <dbReference type="PROSITE" id="PS51371"/>
    </source>
</evidence>
<dbReference type="EMBL" id="AFNT02000008">
    <property type="protein sequence ID" value="ERJ06965.1"/>
    <property type="molecule type" value="Genomic_DNA"/>
</dbReference>
<dbReference type="Proteomes" id="UP000003861">
    <property type="component" value="Unassembled WGS sequence"/>
</dbReference>
<dbReference type="GeneID" id="23798472"/>
<dbReference type="SUPFAM" id="SSF54631">
    <property type="entry name" value="CBS-domain pair"/>
    <property type="match status" value="1"/>
</dbReference>
<dbReference type="InterPro" id="IPR051257">
    <property type="entry name" value="Diverse_CBS-Domain"/>
</dbReference>
<dbReference type="SMART" id="SM00116">
    <property type="entry name" value="CBS"/>
    <property type="match status" value="2"/>
</dbReference>
<evidence type="ECO:0000313" key="6">
    <source>
        <dbReference type="Proteomes" id="UP000003861"/>
    </source>
</evidence>
<gene>
    <name evidence="5" type="primary">gul2</name>
    <name evidence="5" type="ORF">HLRTI_001043</name>
    <name evidence="4" type="ORF">HTIA_0183</name>
</gene>
<dbReference type="PROSITE" id="PS51371">
    <property type="entry name" value="CBS"/>
    <property type="match status" value="2"/>
</dbReference>
<evidence type="ECO:0000256" key="1">
    <source>
        <dbReference type="ARBA" id="ARBA00023122"/>
    </source>
</evidence>
<reference evidence="5 6" key="1">
    <citation type="journal article" date="2011" name="J. Bacteriol.">
        <title>Genome sequence of Halorhabdus tiamatea, the first archaeon isolated from a deep-sea anoxic brine lake.</title>
        <authorList>
            <person name="Antunes A."/>
            <person name="Alam I."/>
            <person name="Bajic V.B."/>
            <person name="Stingl U."/>
        </authorList>
    </citation>
    <scope>NUCLEOTIDE SEQUENCE [LARGE SCALE GENOMIC DNA]</scope>
    <source>
        <strain evidence="5 6">SARL4B</strain>
    </source>
</reference>
<name>F7PHX1_9EURY</name>
<dbReference type="eggNOG" id="arCOG00606">
    <property type="taxonomic scope" value="Archaea"/>
</dbReference>
<dbReference type="PANTHER" id="PTHR43080:SF2">
    <property type="entry name" value="CBS DOMAIN-CONTAINING PROTEIN"/>
    <property type="match status" value="1"/>
</dbReference>
<organism evidence="5 6">
    <name type="scientific">Halorhabdus tiamatea SARL4B</name>
    <dbReference type="NCBI Taxonomy" id="1033806"/>
    <lineage>
        <taxon>Archaea</taxon>
        <taxon>Methanobacteriati</taxon>
        <taxon>Methanobacteriota</taxon>
        <taxon>Stenosarchaea group</taxon>
        <taxon>Halobacteria</taxon>
        <taxon>Halobacteriales</taxon>
        <taxon>Haloarculaceae</taxon>
        <taxon>Halorhabdus</taxon>
    </lineage>
</organism>
<sequence>MLVKDVMSTDVITVDRDASLRDAVGELLEYEVGSVVVVSDEGNPVGIVTETDALKAGYRSGEPFRETRVMDLAHRPVITTSPSATVQWVARKMADNDIKKVPVMEDLSLVGIVTLTDIVWRLSDIRAEVGELSSAPEEWELD</sequence>
<evidence type="ECO:0000256" key="2">
    <source>
        <dbReference type="PROSITE-ProRule" id="PRU00703"/>
    </source>
</evidence>
<dbReference type="AlphaFoldDB" id="F7PHX1"/>
<keyword evidence="5" id="KW-0808">Transferase</keyword>
<dbReference type="Gene3D" id="3.10.580.10">
    <property type="entry name" value="CBS-domain"/>
    <property type="match status" value="1"/>
</dbReference>
<dbReference type="Proteomes" id="UP000015381">
    <property type="component" value="Chromosome I"/>
</dbReference>
<feature type="domain" description="CBS" evidence="3">
    <location>
        <begin position="73"/>
        <end position="128"/>
    </location>
</feature>
<evidence type="ECO:0000313" key="5">
    <source>
        <dbReference type="EMBL" id="ERJ06965.1"/>
    </source>
</evidence>
<reference evidence="5 6" key="2">
    <citation type="journal article" date="2013" name="PLoS ONE">
        <title>INDIGO - INtegrated Data Warehouse of MIcrobial GenOmes with Examples from the Red Sea Extremophiles.</title>
        <authorList>
            <person name="Alam I."/>
            <person name="Antunes A."/>
            <person name="Kamau A.A."/>
            <person name="Ba Alawi W."/>
            <person name="Kalkatawi M."/>
            <person name="Stingl U."/>
            <person name="Bajic V.B."/>
        </authorList>
    </citation>
    <scope>NUCLEOTIDE SEQUENCE [LARGE SCALE GENOMIC DNA]</scope>
    <source>
        <strain evidence="5 6">SARL4B</strain>
    </source>
</reference>
<keyword evidence="7" id="KW-1185">Reference proteome</keyword>
<evidence type="ECO:0000313" key="7">
    <source>
        <dbReference type="Proteomes" id="UP000015381"/>
    </source>
</evidence>
<keyword evidence="5" id="KW-0548">Nucleotidyltransferase</keyword>
<dbReference type="RefSeq" id="WP_008525096.1">
    <property type="nucleotide sequence ID" value="NC_021921.1"/>
</dbReference>
<dbReference type="EC" id="2.7.7.19" evidence="5"/>
<dbReference type="GO" id="GO:1990817">
    <property type="term" value="F:poly(A) RNA polymerase activity"/>
    <property type="evidence" value="ECO:0007669"/>
    <property type="project" value="UniProtKB-EC"/>
</dbReference>
<dbReference type="InterPro" id="IPR046342">
    <property type="entry name" value="CBS_dom_sf"/>
</dbReference>
<dbReference type="OrthoDB" id="43333at2157"/>
<dbReference type="EMBL" id="HF571520">
    <property type="protein sequence ID" value="CCQ32334.1"/>
    <property type="molecule type" value="Genomic_DNA"/>
</dbReference>
<feature type="domain" description="CBS" evidence="3">
    <location>
        <begin position="7"/>
        <end position="64"/>
    </location>
</feature>
<protein>
    <submittedName>
        <fullName evidence="4">CBS domain-containing protein</fullName>
    </submittedName>
    <submittedName>
        <fullName evidence="5">Inosine-5'-monophosphate dehydrogenase protein</fullName>
        <ecNumber evidence="5">2.7.7.19</ecNumber>
    </submittedName>
</protein>
<keyword evidence="1 2" id="KW-0129">CBS domain</keyword>
<dbReference type="HOGENOM" id="CLU_040681_12_2_2"/>
<accession>F7PHX1</accession>
<reference evidence="4 7" key="3">
    <citation type="journal article" date="2014" name="Environ. Microbiol.">
        <title>Halorhabdus tiamatea: proteogenomics and glycosidase activity measurements identify the first cultivated euryarchaeon from a deep-sea anoxic brine lake as potential polysaccharide degrader.</title>
        <authorList>
            <person name="Werner J."/>
            <person name="Ferrer M."/>
            <person name="Michel G."/>
            <person name="Mann A.J."/>
            <person name="Huang S."/>
            <person name="Juarez S."/>
            <person name="Ciordia S."/>
            <person name="Albar J.P."/>
            <person name="Alcaide M."/>
            <person name="La Cono V."/>
            <person name="Yakimov M.M."/>
            <person name="Antunes A."/>
            <person name="Taborda M."/>
            <person name="Da Costa M.S."/>
            <person name="Amann R.I."/>
            <person name="Gloeckner F.O."/>
            <person name="Golyshina O.V."/>
            <person name="Golyshin P.N."/>
            <person name="Teeling H."/>
        </authorList>
    </citation>
    <scope>NUCLEOTIDE SEQUENCE [LARGE SCALE GENOMIC DNA]</scope>
    <source>
        <strain evidence="7">SARL4B</strain>
        <strain evidence="4">Type strain: SARL4B</strain>
    </source>
</reference>
<proteinExistence type="predicted"/>
<dbReference type="STRING" id="1033806.HTIA_0183"/>
<dbReference type="InterPro" id="IPR000644">
    <property type="entry name" value="CBS_dom"/>
</dbReference>
<evidence type="ECO:0000313" key="4">
    <source>
        <dbReference type="EMBL" id="CCQ32334.1"/>
    </source>
</evidence>
<dbReference type="PANTHER" id="PTHR43080">
    <property type="entry name" value="CBS DOMAIN-CONTAINING PROTEIN CBSX3, MITOCHONDRIAL"/>
    <property type="match status" value="1"/>
</dbReference>